<gene>
    <name evidence="1" type="ORF">GO594_27720</name>
</gene>
<accession>A0A7X3HD49</accession>
<proteinExistence type="predicted"/>
<dbReference type="Proteomes" id="UP000461288">
    <property type="component" value="Unassembled WGS sequence"/>
</dbReference>
<evidence type="ECO:0000313" key="2">
    <source>
        <dbReference type="Proteomes" id="UP000461288"/>
    </source>
</evidence>
<dbReference type="InterPro" id="IPR021719">
    <property type="entry name" value="Prot_inh_I78"/>
</dbReference>
<sequence length="86" mass="9717">MSDERWTYWPWRLLAELGNIGPVDPPWPLSLGATPASIKELIGRKCRVVRKGDVLTQEHVPGRVTVFIDDDGRIADIFFESDLPTV</sequence>
<dbReference type="AlphaFoldDB" id="A0A7X3HD49"/>
<dbReference type="Pfam" id="PF11720">
    <property type="entry name" value="Inhibitor_I78"/>
    <property type="match status" value="1"/>
</dbReference>
<dbReference type="EMBL" id="WTFN01000118">
    <property type="protein sequence ID" value="MWK59792.1"/>
    <property type="molecule type" value="Genomic_DNA"/>
</dbReference>
<comment type="caution">
    <text evidence="1">The sequence shown here is derived from an EMBL/GenBank/DDBJ whole genome shotgun (WGS) entry which is preliminary data.</text>
</comment>
<evidence type="ECO:0000313" key="1">
    <source>
        <dbReference type="EMBL" id="MWK59792.1"/>
    </source>
</evidence>
<dbReference type="RefSeq" id="WP_160483091.1">
    <property type="nucleotide sequence ID" value="NZ_JARGCP010000001.1"/>
</dbReference>
<organism evidence="1 2">
    <name type="scientific">Metapseudomonas otitidis</name>
    <dbReference type="NCBI Taxonomy" id="319939"/>
    <lineage>
        <taxon>Bacteria</taxon>
        <taxon>Pseudomonadati</taxon>
        <taxon>Pseudomonadota</taxon>
        <taxon>Gammaproteobacteria</taxon>
        <taxon>Pseudomonadales</taxon>
        <taxon>Pseudomonadaceae</taxon>
        <taxon>Metapseudomonas</taxon>
    </lineage>
</organism>
<reference evidence="1 2" key="1">
    <citation type="submission" date="2019-12" db="EMBL/GenBank/DDBJ databases">
        <title>Draft genome sequence of Pseudomonas otitidis recovered from a chicken carcass.</title>
        <authorList>
            <person name="Vieira T.R."/>
            <person name="Oliviera E.F.C."/>
            <person name="Silva N.M.V."/>
            <person name="Sambrano G.E."/>
            <person name="Cibulski S.P."/>
            <person name="Cardoso M.R.I."/>
        </authorList>
    </citation>
    <scope>NUCLEOTIDE SEQUENCE [LARGE SCALE GENOMIC DNA]</scope>
    <source>
        <strain evidence="1 2">25_K</strain>
    </source>
</reference>
<protein>
    <submittedName>
        <fullName evidence="1">Uncharacterized protein</fullName>
    </submittedName>
</protein>
<name>A0A7X3HD49_9GAMM</name>
<dbReference type="Gene3D" id="3.30.10.10">
    <property type="entry name" value="Trypsin Inhibitor V, subunit A"/>
    <property type="match status" value="1"/>
</dbReference>